<reference evidence="5" key="1">
    <citation type="journal article" date="2020" name="Fungal Divers.">
        <title>Resolving the Mortierellaceae phylogeny through synthesis of multi-gene phylogenetics and phylogenomics.</title>
        <authorList>
            <person name="Vandepol N."/>
            <person name="Liber J."/>
            <person name="Desiro A."/>
            <person name="Na H."/>
            <person name="Kennedy M."/>
            <person name="Barry K."/>
            <person name="Grigoriev I.V."/>
            <person name="Miller A.N."/>
            <person name="O'Donnell K."/>
            <person name="Stajich J.E."/>
            <person name="Bonito G."/>
        </authorList>
    </citation>
    <scope>NUCLEOTIDE SEQUENCE</scope>
    <source>
        <strain evidence="5">NRRL 2591</strain>
    </source>
</reference>
<dbReference type="GO" id="GO:0043657">
    <property type="term" value="C:host cell"/>
    <property type="evidence" value="ECO:0007669"/>
    <property type="project" value="UniProtKB-SubCell"/>
</dbReference>
<dbReference type="EMBL" id="JAAAXW010000770">
    <property type="protein sequence ID" value="KAF9536369.1"/>
    <property type="molecule type" value="Genomic_DNA"/>
</dbReference>
<dbReference type="GO" id="GO:0005576">
    <property type="term" value="C:extracellular region"/>
    <property type="evidence" value="ECO:0007669"/>
    <property type="project" value="UniProtKB-SubCell"/>
</dbReference>
<evidence type="ECO:0000259" key="4">
    <source>
        <dbReference type="Pfam" id="PF20147"/>
    </source>
</evidence>
<comment type="subcellular location">
    <subcellularLocation>
        <location evidence="1">Host cell</location>
    </subcellularLocation>
    <subcellularLocation>
        <location evidence="2">Secreted</location>
    </subcellularLocation>
</comment>
<feature type="domain" description="Crinkler effector protein N-terminal" evidence="4">
    <location>
        <begin position="3"/>
        <end position="89"/>
    </location>
</feature>
<organism evidence="5 6">
    <name type="scientific">Mortierella hygrophila</name>
    <dbReference type="NCBI Taxonomy" id="979708"/>
    <lineage>
        <taxon>Eukaryota</taxon>
        <taxon>Fungi</taxon>
        <taxon>Fungi incertae sedis</taxon>
        <taxon>Mucoromycota</taxon>
        <taxon>Mortierellomycotina</taxon>
        <taxon>Mortierellomycetes</taxon>
        <taxon>Mortierellales</taxon>
        <taxon>Mortierellaceae</taxon>
        <taxon>Mortierella</taxon>
    </lineage>
</organism>
<evidence type="ECO:0000256" key="2">
    <source>
        <dbReference type="ARBA" id="ARBA00004613"/>
    </source>
</evidence>
<feature type="non-terminal residue" evidence="5">
    <location>
        <position position="152"/>
    </location>
</feature>
<keyword evidence="6" id="KW-1185">Reference proteome</keyword>
<comment type="caution">
    <text evidence="5">The sequence shown here is derived from an EMBL/GenBank/DDBJ whole genome shotgun (WGS) entry which is preliminary data.</text>
</comment>
<evidence type="ECO:0000313" key="5">
    <source>
        <dbReference type="EMBL" id="KAF9536369.1"/>
    </source>
</evidence>
<keyword evidence="3" id="KW-0964">Secreted</keyword>
<accession>A0A9P6JX65</accession>
<dbReference type="InterPro" id="IPR045379">
    <property type="entry name" value="Crinkler_N"/>
</dbReference>
<proteinExistence type="predicted"/>
<evidence type="ECO:0000256" key="3">
    <source>
        <dbReference type="ARBA" id="ARBA00022525"/>
    </source>
</evidence>
<evidence type="ECO:0000313" key="6">
    <source>
        <dbReference type="Proteomes" id="UP000723463"/>
    </source>
</evidence>
<sequence>KTTNVFDVEIEPFKTISNLKQRIKSENPVAFNGVDAKDLTFWRVSIKDNDVSIVLDPVPEPGKEKLRATSELSDVFKETPPKKTIHIIVHRLPPELVLNKQARTSSDETLRSIVEDDIGKFSGHHVVTMVAPSGSGKTATVIDLAVKHFVVF</sequence>
<protein>
    <recommendedName>
        <fullName evidence="4">Crinkler effector protein N-terminal domain-containing protein</fullName>
    </recommendedName>
</protein>
<gene>
    <name evidence="5" type="ORF">EC957_011234</name>
</gene>
<dbReference type="Proteomes" id="UP000723463">
    <property type="component" value="Unassembled WGS sequence"/>
</dbReference>
<name>A0A9P6JX65_9FUNG</name>
<dbReference type="Pfam" id="PF20147">
    <property type="entry name" value="Crinkler"/>
    <property type="match status" value="1"/>
</dbReference>
<evidence type="ECO:0000256" key="1">
    <source>
        <dbReference type="ARBA" id="ARBA00004340"/>
    </source>
</evidence>
<dbReference type="AlphaFoldDB" id="A0A9P6JX65"/>